<dbReference type="Proteomes" id="UP001152622">
    <property type="component" value="Chromosome 16"/>
</dbReference>
<gene>
    <name evidence="2" type="ORF">SKAU_G00352260</name>
</gene>
<sequence>MLLYQLFHQLQPKAKRVKGPTSGHWQGTWVGAKTDPQEEEQQREVVLANRGKRDESGSGHFRSATDSRTDPPSWSCWAMPILPAEIQSRFRPNSEVVCWAQLSGGDLVDRQCGLAEGVEDGSSGRCKVAATWCCRPPSPGEVVIDVRTTQAPAGAGSLLDLPEGGEADTRTSNNGFGRLIRR</sequence>
<reference evidence="2" key="1">
    <citation type="journal article" date="2023" name="Science">
        <title>Genome structures resolve the early diversification of teleost fishes.</title>
        <authorList>
            <person name="Parey E."/>
            <person name="Louis A."/>
            <person name="Montfort J."/>
            <person name="Bouchez O."/>
            <person name="Roques C."/>
            <person name="Iampietro C."/>
            <person name="Lluch J."/>
            <person name="Castinel A."/>
            <person name="Donnadieu C."/>
            <person name="Desvignes T."/>
            <person name="Floi Bucao C."/>
            <person name="Jouanno E."/>
            <person name="Wen M."/>
            <person name="Mejri S."/>
            <person name="Dirks R."/>
            <person name="Jansen H."/>
            <person name="Henkel C."/>
            <person name="Chen W.J."/>
            <person name="Zahm M."/>
            <person name="Cabau C."/>
            <person name="Klopp C."/>
            <person name="Thompson A.W."/>
            <person name="Robinson-Rechavi M."/>
            <person name="Braasch I."/>
            <person name="Lecointre G."/>
            <person name="Bobe J."/>
            <person name="Postlethwait J.H."/>
            <person name="Berthelot C."/>
            <person name="Roest Crollius H."/>
            <person name="Guiguen Y."/>
        </authorList>
    </citation>
    <scope>NUCLEOTIDE SEQUENCE</scope>
    <source>
        <strain evidence="2">WJC10195</strain>
    </source>
</reference>
<evidence type="ECO:0000313" key="2">
    <source>
        <dbReference type="EMBL" id="KAJ8340593.1"/>
    </source>
</evidence>
<organism evidence="2 3">
    <name type="scientific">Synaphobranchus kaupii</name>
    <name type="common">Kaup's arrowtooth eel</name>
    <dbReference type="NCBI Taxonomy" id="118154"/>
    <lineage>
        <taxon>Eukaryota</taxon>
        <taxon>Metazoa</taxon>
        <taxon>Chordata</taxon>
        <taxon>Craniata</taxon>
        <taxon>Vertebrata</taxon>
        <taxon>Euteleostomi</taxon>
        <taxon>Actinopterygii</taxon>
        <taxon>Neopterygii</taxon>
        <taxon>Teleostei</taxon>
        <taxon>Anguilliformes</taxon>
        <taxon>Synaphobranchidae</taxon>
        <taxon>Synaphobranchus</taxon>
    </lineage>
</organism>
<name>A0A9Q1EKU7_SYNKA</name>
<proteinExistence type="predicted"/>
<feature type="compositionally biased region" description="Basic and acidic residues" evidence="1">
    <location>
        <begin position="51"/>
        <end position="69"/>
    </location>
</feature>
<accession>A0A9Q1EKU7</accession>
<keyword evidence="3" id="KW-1185">Reference proteome</keyword>
<dbReference type="EMBL" id="JAINUF010000016">
    <property type="protein sequence ID" value="KAJ8340593.1"/>
    <property type="molecule type" value="Genomic_DNA"/>
</dbReference>
<protein>
    <submittedName>
        <fullName evidence="2">Uncharacterized protein</fullName>
    </submittedName>
</protein>
<evidence type="ECO:0000313" key="3">
    <source>
        <dbReference type="Proteomes" id="UP001152622"/>
    </source>
</evidence>
<comment type="caution">
    <text evidence="2">The sequence shown here is derived from an EMBL/GenBank/DDBJ whole genome shotgun (WGS) entry which is preliminary data.</text>
</comment>
<evidence type="ECO:0000256" key="1">
    <source>
        <dbReference type="SAM" id="MobiDB-lite"/>
    </source>
</evidence>
<feature type="region of interest" description="Disordered" evidence="1">
    <location>
        <begin position="15"/>
        <end position="73"/>
    </location>
</feature>
<dbReference type="AlphaFoldDB" id="A0A9Q1EKU7"/>
<feature type="region of interest" description="Disordered" evidence="1">
    <location>
        <begin position="154"/>
        <end position="182"/>
    </location>
</feature>